<evidence type="ECO:0000313" key="2">
    <source>
        <dbReference type="EMBL" id="KNC73855.1"/>
    </source>
</evidence>
<dbReference type="GeneID" id="25914091"/>
<reference evidence="2 3" key="1">
    <citation type="submission" date="2011-02" db="EMBL/GenBank/DDBJ databases">
        <title>The Genome Sequence of Sphaeroforma arctica JP610.</title>
        <authorList>
            <consortium name="The Broad Institute Genome Sequencing Platform"/>
            <person name="Russ C."/>
            <person name="Cuomo C."/>
            <person name="Young S.K."/>
            <person name="Zeng Q."/>
            <person name="Gargeya S."/>
            <person name="Alvarado L."/>
            <person name="Berlin A."/>
            <person name="Chapman S.B."/>
            <person name="Chen Z."/>
            <person name="Freedman E."/>
            <person name="Gellesch M."/>
            <person name="Goldberg J."/>
            <person name="Griggs A."/>
            <person name="Gujja S."/>
            <person name="Heilman E."/>
            <person name="Heiman D."/>
            <person name="Howarth C."/>
            <person name="Mehta T."/>
            <person name="Neiman D."/>
            <person name="Pearson M."/>
            <person name="Roberts A."/>
            <person name="Saif S."/>
            <person name="Shea T."/>
            <person name="Shenoy N."/>
            <person name="Sisk P."/>
            <person name="Stolte C."/>
            <person name="Sykes S."/>
            <person name="White J."/>
            <person name="Yandava C."/>
            <person name="Burger G."/>
            <person name="Gray M.W."/>
            <person name="Holland P.W.H."/>
            <person name="King N."/>
            <person name="Lang F.B.F."/>
            <person name="Roger A.J."/>
            <person name="Ruiz-Trillo I."/>
            <person name="Haas B."/>
            <person name="Nusbaum C."/>
            <person name="Birren B."/>
        </authorList>
    </citation>
    <scope>NUCLEOTIDE SEQUENCE [LARGE SCALE GENOMIC DNA]</scope>
    <source>
        <strain evidence="2 3">JP610</strain>
    </source>
</reference>
<organism evidence="2 3">
    <name type="scientific">Sphaeroforma arctica JP610</name>
    <dbReference type="NCBI Taxonomy" id="667725"/>
    <lineage>
        <taxon>Eukaryota</taxon>
        <taxon>Ichthyosporea</taxon>
        <taxon>Ichthyophonida</taxon>
        <taxon>Sphaeroforma</taxon>
    </lineage>
</organism>
<protein>
    <submittedName>
        <fullName evidence="2">Uncharacterized protein</fullName>
    </submittedName>
</protein>
<dbReference type="AlphaFoldDB" id="A0A0L0FAS2"/>
<feature type="non-terminal residue" evidence="2">
    <location>
        <position position="351"/>
    </location>
</feature>
<evidence type="ECO:0000313" key="3">
    <source>
        <dbReference type="Proteomes" id="UP000054560"/>
    </source>
</evidence>
<gene>
    <name evidence="2" type="ORF">SARC_13587</name>
</gene>
<feature type="compositionally biased region" description="Low complexity" evidence="1">
    <location>
        <begin position="183"/>
        <end position="195"/>
    </location>
</feature>
<name>A0A0L0FAS2_9EUKA</name>
<dbReference type="Proteomes" id="UP000054560">
    <property type="component" value="Unassembled WGS sequence"/>
</dbReference>
<feature type="region of interest" description="Disordered" evidence="1">
    <location>
        <begin position="178"/>
        <end position="201"/>
    </location>
</feature>
<dbReference type="EMBL" id="KQ245070">
    <property type="protein sequence ID" value="KNC73855.1"/>
    <property type="molecule type" value="Genomic_DNA"/>
</dbReference>
<evidence type="ECO:0000256" key="1">
    <source>
        <dbReference type="SAM" id="MobiDB-lite"/>
    </source>
</evidence>
<accession>A0A0L0FAS2</accession>
<proteinExistence type="predicted"/>
<sequence>MVEAVQALHSVPSSATPRHESAGTPTRSISPELYLLRKVLVYGNLDLAHDDIQATYALRAFVSALLAETHVAGLAAEAVQLQYETLEGLYTQQGAMTPLDDTTLHPVTELELCIGAVQQVISVLADIVFSATAFMVHNGAANAYRSFNARFIACVQRSHDFHRSLSTPRDEDIHMYTTPNPPAQAQAPSQATGPAERAHPTATHDHAALATLISACVLLLCDARGVIRQAFTDGMHLGTLSAESQGMSDHAGAPVVDDEGSFKALIKALRLVHVRARVSPADLHAVMGLMSTCVLSSRRFYAIASVNDTLLRSDEMEVQEECIVVLSQLVASMSEVVQSATTEITCAIQVC</sequence>
<keyword evidence="3" id="KW-1185">Reference proteome</keyword>
<dbReference type="RefSeq" id="XP_014147757.1">
    <property type="nucleotide sequence ID" value="XM_014292282.1"/>
</dbReference>